<dbReference type="PANTHER" id="PTHR37312:SF1">
    <property type="entry name" value="MEMBRANE-BOUND ACYLTRANSFERASE YKRP-RELATED"/>
    <property type="match status" value="1"/>
</dbReference>
<dbReference type="OrthoDB" id="6623990at2"/>
<comment type="subcellular location">
    <subcellularLocation>
        <location evidence="1">Membrane</location>
    </subcellularLocation>
</comment>
<keyword evidence="6" id="KW-1185">Reference proteome</keyword>
<evidence type="ECO:0000256" key="2">
    <source>
        <dbReference type="ARBA" id="ARBA00007400"/>
    </source>
</evidence>
<evidence type="ECO:0000259" key="4">
    <source>
        <dbReference type="Pfam" id="PF01757"/>
    </source>
</evidence>
<evidence type="ECO:0000313" key="6">
    <source>
        <dbReference type="Proteomes" id="UP000289856"/>
    </source>
</evidence>
<reference evidence="5 6" key="1">
    <citation type="submission" date="2019-01" db="EMBL/GenBank/DDBJ databases">
        <title>Complete genome sequence of Cohnella hallensis HS21 isolated from Korean fir (Abies koreana) rhizospheric soil.</title>
        <authorList>
            <person name="Jiang L."/>
            <person name="Kang S.W."/>
            <person name="Kim S."/>
            <person name="Jung J."/>
            <person name="Kim C.Y."/>
            <person name="Kim D.H."/>
            <person name="Kim S.W."/>
            <person name="Lee J."/>
        </authorList>
    </citation>
    <scope>NUCLEOTIDE SEQUENCE [LARGE SCALE GENOMIC DNA]</scope>
    <source>
        <strain evidence="5 6">HS21</strain>
    </source>
</reference>
<evidence type="ECO:0000313" key="5">
    <source>
        <dbReference type="EMBL" id="BBI34607.1"/>
    </source>
</evidence>
<accession>A0A3T1D932</accession>
<name>A0A3T1D932_9BACL</name>
<dbReference type="Pfam" id="PF01757">
    <property type="entry name" value="Acyl_transf_3"/>
    <property type="match status" value="1"/>
</dbReference>
<feature type="transmembrane region" description="Helical" evidence="3">
    <location>
        <begin position="63"/>
        <end position="85"/>
    </location>
</feature>
<gene>
    <name evidence="5" type="ORF">KCTCHS21_40060</name>
</gene>
<sequence length="345" mass="39746">MNVAKGIGIIAVVIGHSTTNINLLNFIYLFHMPLFFFVSGYFYKDKNTLSPWEFFKKKVTGLYVPFITFELISLVLHNAFLNWGIYTSQMTNNYSIQEFIAIAQQILSFNHTQIMTFTFWFFPSLFFSSMMFLMINMVANKAGRYSEVCKLIMVVAISAAGFILIKHNIVLSWSLRTSMVAIVLFYCGYLFKRFEDKIKSNIGIAIFCAVVLLFNMVKRVDMSTDVYINPVFFYMNALMGIYLIIFISKFICRKYGSLNFLNYCGKKTIIIMATQYLGLYYGRMITSYIEANIYSKMQVSSVIVSNTWVIVALCGLFVPLAIQYIIDRLVTLKMNARKQAITLKV</sequence>
<feature type="transmembrane region" description="Helical" evidence="3">
    <location>
        <begin position="198"/>
        <end position="217"/>
    </location>
</feature>
<protein>
    <submittedName>
        <fullName evidence="5">O-acetyltransferase</fullName>
    </submittedName>
</protein>
<dbReference type="InterPro" id="IPR052734">
    <property type="entry name" value="Nod_factor_acetyltransferase"/>
</dbReference>
<dbReference type="RefSeq" id="WP_157994080.1">
    <property type="nucleotide sequence ID" value="NZ_AP019400.1"/>
</dbReference>
<dbReference type="KEGG" id="cohn:KCTCHS21_40060"/>
<evidence type="ECO:0000256" key="1">
    <source>
        <dbReference type="ARBA" id="ARBA00004370"/>
    </source>
</evidence>
<feature type="transmembrane region" description="Helical" evidence="3">
    <location>
        <begin position="117"/>
        <end position="136"/>
    </location>
</feature>
<dbReference type="AlphaFoldDB" id="A0A3T1D932"/>
<organism evidence="5 6">
    <name type="scientific">Cohnella abietis</name>
    <dbReference type="NCBI Taxonomy" id="2507935"/>
    <lineage>
        <taxon>Bacteria</taxon>
        <taxon>Bacillati</taxon>
        <taxon>Bacillota</taxon>
        <taxon>Bacilli</taxon>
        <taxon>Bacillales</taxon>
        <taxon>Paenibacillaceae</taxon>
        <taxon>Cohnella</taxon>
    </lineage>
</organism>
<dbReference type="GO" id="GO:0016747">
    <property type="term" value="F:acyltransferase activity, transferring groups other than amino-acyl groups"/>
    <property type="evidence" value="ECO:0007669"/>
    <property type="project" value="InterPro"/>
</dbReference>
<feature type="transmembrane region" description="Helical" evidence="3">
    <location>
        <begin position="264"/>
        <end position="282"/>
    </location>
</feature>
<evidence type="ECO:0000256" key="3">
    <source>
        <dbReference type="SAM" id="Phobius"/>
    </source>
</evidence>
<proteinExistence type="inferred from homology"/>
<feature type="transmembrane region" description="Helical" evidence="3">
    <location>
        <begin position="26"/>
        <end position="43"/>
    </location>
</feature>
<dbReference type="EMBL" id="AP019400">
    <property type="protein sequence ID" value="BBI34607.1"/>
    <property type="molecule type" value="Genomic_DNA"/>
</dbReference>
<keyword evidence="3" id="KW-0812">Transmembrane</keyword>
<feature type="transmembrane region" description="Helical" evidence="3">
    <location>
        <begin position="302"/>
        <end position="326"/>
    </location>
</feature>
<feature type="domain" description="Acyltransferase 3" evidence="4">
    <location>
        <begin position="2"/>
        <end position="322"/>
    </location>
</feature>
<comment type="similarity">
    <text evidence="2">Belongs to the acyltransferase 3 family.</text>
</comment>
<feature type="transmembrane region" description="Helical" evidence="3">
    <location>
        <begin position="232"/>
        <end position="252"/>
    </location>
</feature>
<keyword evidence="3" id="KW-0472">Membrane</keyword>
<dbReference type="InterPro" id="IPR002656">
    <property type="entry name" value="Acyl_transf_3_dom"/>
</dbReference>
<dbReference type="Proteomes" id="UP000289856">
    <property type="component" value="Chromosome"/>
</dbReference>
<feature type="transmembrane region" description="Helical" evidence="3">
    <location>
        <begin position="171"/>
        <end position="191"/>
    </location>
</feature>
<keyword evidence="5" id="KW-0808">Transferase</keyword>
<dbReference type="PANTHER" id="PTHR37312">
    <property type="entry name" value="MEMBRANE-BOUND ACYLTRANSFERASE YKRP-RELATED"/>
    <property type="match status" value="1"/>
</dbReference>
<keyword evidence="3" id="KW-1133">Transmembrane helix</keyword>